<dbReference type="InterPro" id="IPR036291">
    <property type="entry name" value="NAD(P)-bd_dom_sf"/>
</dbReference>
<dbReference type="CDD" id="cd05233">
    <property type="entry name" value="SDR_c"/>
    <property type="match status" value="1"/>
</dbReference>
<dbReference type="EMBL" id="QNRR01000002">
    <property type="protein sequence ID" value="RBP45966.1"/>
    <property type="molecule type" value="Genomic_DNA"/>
</dbReference>
<proteinExistence type="inferred from homology"/>
<dbReference type="SUPFAM" id="SSF51735">
    <property type="entry name" value="NAD(P)-binding Rossmann-fold domains"/>
    <property type="match status" value="1"/>
</dbReference>
<dbReference type="FunFam" id="3.40.50.720:FF:000084">
    <property type="entry name" value="Short-chain dehydrogenase reductase"/>
    <property type="match status" value="1"/>
</dbReference>
<protein>
    <submittedName>
        <fullName evidence="2">NAD(P)-dependent dehydrogenase (Short-subunit alcohol dehydrogenase family)</fullName>
    </submittedName>
</protein>
<evidence type="ECO:0000313" key="2">
    <source>
        <dbReference type="EMBL" id="RBP45966.1"/>
    </source>
</evidence>
<dbReference type="PANTHER" id="PTHR42760">
    <property type="entry name" value="SHORT-CHAIN DEHYDROGENASES/REDUCTASES FAMILY MEMBER"/>
    <property type="match status" value="1"/>
</dbReference>
<dbReference type="Proteomes" id="UP000253426">
    <property type="component" value="Unassembled WGS sequence"/>
</dbReference>
<dbReference type="Pfam" id="PF13561">
    <property type="entry name" value="adh_short_C2"/>
    <property type="match status" value="1"/>
</dbReference>
<dbReference type="PRINTS" id="PR00080">
    <property type="entry name" value="SDRFAMILY"/>
</dbReference>
<evidence type="ECO:0000256" key="1">
    <source>
        <dbReference type="ARBA" id="ARBA00006484"/>
    </source>
</evidence>
<dbReference type="GO" id="GO:0016616">
    <property type="term" value="F:oxidoreductase activity, acting on the CH-OH group of donors, NAD or NADP as acceptor"/>
    <property type="evidence" value="ECO:0007669"/>
    <property type="project" value="TreeGrafter"/>
</dbReference>
<dbReference type="OrthoDB" id="9803333at2"/>
<sequence>MPSNKLQTSVPHDSLRDRVALVTGAGSGIGKAAALMLAEAGAFVGLAGRTESELKQTEAEIREEGGVAECFMADVSSEADISGMMYRLKEKWKRLDIVVANAGINGVWAPIEKIKEKEWEDTVSINLKGTYLTLKHAAPLLKERGGSVIITSSINGTRIFSNLGATAYSCTKAAQVALTKMLSLEWAEHHVRVNVICPGAITTNIDDSAKKRGLEPEKLPDWAGHSTIPLTHGKSGTAEQVASVVWFLASDASSHVTGTEIYVDGGQSLLG</sequence>
<evidence type="ECO:0000313" key="3">
    <source>
        <dbReference type="Proteomes" id="UP000253426"/>
    </source>
</evidence>
<comment type="caution">
    <text evidence="2">The sequence shown here is derived from an EMBL/GenBank/DDBJ whole genome shotgun (WGS) entry which is preliminary data.</text>
</comment>
<dbReference type="InterPro" id="IPR002347">
    <property type="entry name" value="SDR_fam"/>
</dbReference>
<dbReference type="NCBIfam" id="NF004203">
    <property type="entry name" value="PRK05653.2-4"/>
    <property type="match status" value="1"/>
</dbReference>
<reference evidence="2 3" key="1">
    <citation type="submission" date="2018-06" db="EMBL/GenBank/DDBJ databases">
        <title>Genomic Encyclopedia of Type Strains, Phase IV (KMG-IV): sequencing the most valuable type-strain genomes for metagenomic binning, comparative biology and taxonomic classification.</title>
        <authorList>
            <person name="Goeker M."/>
        </authorList>
    </citation>
    <scope>NUCLEOTIDE SEQUENCE [LARGE SCALE GENOMIC DNA]</scope>
    <source>
        <strain evidence="2 3">DSM 25532</strain>
    </source>
</reference>
<comment type="similarity">
    <text evidence="1">Belongs to the short-chain dehydrogenases/reductases (SDR) family.</text>
</comment>
<dbReference type="PRINTS" id="PR00081">
    <property type="entry name" value="GDHRDH"/>
</dbReference>
<gene>
    <name evidence="2" type="ORF">DES53_102350</name>
</gene>
<organism evidence="2 3">
    <name type="scientific">Roseimicrobium gellanilyticum</name>
    <dbReference type="NCBI Taxonomy" id="748857"/>
    <lineage>
        <taxon>Bacteria</taxon>
        <taxon>Pseudomonadati</taxon>
        <taxon>Verrucomicrobiota</taxon>
        <taxon>Verrucomicrobiia</taxon>
        <taxon>Verrucomicrobiales</taxon>
        <taxon>Verrucomicrobiaceae</taxon>
        <taxon>Roseimicrobium</taxon>
    </lineage>
</organism>
<dbReference type="Gene3D" id="3.40.50.720">
    <property type="entry name" value="NAD(P)-binding Rossmann-like Domain"/>
    <property type="match status" value="1"/>
</dbReference>
<dbReference type="AlphaFoldDB" id="A0A366HR63"/>
<name>A0A366HR63_9BACT</name>
<keyword evidence="3" id="KW-1185">Reference proteome</keyword>
<dbReference type="RefSeq" id="WP_113957524.1">
    <property type="nucleotide sequence ID" value="NZ_QNRR01000002.1"/>
</dbReference>
<accession>A0A366HR63</accession>